<keyword evidence="1" id="KW-0812">Transmembrane</keyword>
<evidence type="ECO:0008006" key="4">
    <source>
        <dbReference type="Google" id="ProtNLM"/>
    </source>
</evidence>
<feature type="transmembrane region" description="Helical" evidence="1">
    <location>
        <begin position="12"/>
        <end position="30"/>
    </location>
</feature>
<keyword evidence="3" id="KW-1185">Reference proteome</keyword>
<dbReference type="InterPro" id="IPR009571">
    <property type="entry name" value="SUR7/Rim9-like_fungi"/>
</dbReference>
<organism evidence="2 3">
    <name type="scientific">Hesseltinella vesiculosa</name>
    <dbReference type="NCBI Taxonomy" id="101127"/>
    <lineage>
        <taxon>Eukaryota</taxon>
        <taxon>Fungi</taxon>
        <taxon>Fungi incertae sedis</taxon>
        <taxon>Mucoromycota</taxon>
        <taxon>Mucoromycotina</taxon>
        <taxon>Mucoromycetes</taxon>
        <taxon>Mucorales</taxon>
        <taxon>Cunninghamellaceae</taxon>
        <taxon>Hesseltinella</taxon>
    </lineage>
</organism>
<dbReference type="Pfam" id="PF06687">
    <property type="entry name" value="SUR7"/>
    <property type="match status" value="1"/>
</dbReference>
<dbReference type="AlphaFoldDB" id="A0A1X2G2H1"/>
<evidence type="ECO:0000313" key="3">
    <source>
        <dbReference type="Proteomes" id="UP000242146"/>
    </source>
</evidence>
<feature type="transmembrane region" description="Helical" evidence="1">
    <location>
        <begin position="133"/>
        <end position="159"/>
    </location>
</feature>
<feature type="transmembrane region" description="Helical" evidence="1">
    <location>
        <begin position="179"/>
        <end position="198"/>
    </location>
</feature>
<keyword evidence="1" id="KW-1133">Transmembrane helix</keyword>
<dbReference type="EMBL" id="MCGT01000062">
    <property type="protein sequence ID" value="ORX42796.1"/>
    <property type="molecule type" value="Genomic_DNA"/>
</dbReference>
<name>A0A1X2G2H1_9FUNG</name>
<dbReference type="Proteomes" id="UP000242146">
    <property type="component" value="Unassembled WGS sequence"/>
</dbReference>
<feature type="transmembrane region" description="Helical" evidence="1">
    <location>
        <begin position="100"/>
        <end position="121"/>
    </location>
</feature>
<dbReference type="OrthoDB" id="2274012at2759"/>
<evidence type="ECO:0000256" key="1">
    <source>
        <dbReference type="SAM" id="Phobius"/>
    </source>
</evidence>
<gene>
    <name evidence="2" type="ORF">DM01DRAFT_1340975</name>
</gene>
<keyword evidence="1" id="KW-0472">Membrane</keyword>
<sequence length="237" mass="26358">MGGTALHMTGLLFTVTAVVLLIFVNLGVTFNSTILPKIYLVQANFETMYIRFGPYNACLYNGAQQTCTKPSPGQSFDLTSFNIPNVDSTAVHALQTAYKFIVLVIPCTVMAFAALVGWMTIRRHRSSNGLPIFGAIASFIGMACGIACTALVVVCYQIPFNLIQTKTSAFTYQWGPALYMLGVGGGGCLLVSFVLYLISCIRHRPKDDYTYFQKEDDYIDMTYQDHHMQDNSHRPYY</sequence>
<comment type="caution">
    <text evidence="2">The sequence shown here is derived from an EMBL/GenBank/DDBJ whole genome shotgun (WGS) entry which is preliminary data.</text>
</comment>
<proteinExistence type="predicted"/>
<accession>A0A1X2G2H1</accession>
<dbReference type="Gene3D" id="1.20.140.150">
    <property type="match status" value="1"/>
</dbReference>
<protein>
    <recommendedName>
        <fullName evidence="4">Pali-domain-containing protein</fullName>
    </recommendedName>
</protein>
<reference evidence="2 3" key="1">
    <citation type="submission" date="2016-07" db="EMBL/GenBank/DDBJ databases">
        <title>Pervasive Adenine N6-methylation of Active Genes in Fungi.</title>
        <authorList>
            <consortium name="DOE Joint Genome Institute"/>
            <person name="Mondo S.J."/>
            <person name="Dannebaum R.O."/>
            <person name="Kuo R.C."/>
            <person name="Labutti K."/>
            <person name="Haridas S."/>
            <person name="Kuo A."/>
            <person name="Salamov A."/>
            <person name="Ahrendt S.R."/>
            <person name="Lipzen A."/>
            <person name="Sullivan W."/>
            <person name="Andreopoulos W.B."/>
            <person name="Clum A."/>
            <person name="Lindquist E."/>
            <person name="Daum C."/>
            <person name="Ramamoorthy G.K."/>
            <person name="Gryganskyi A."/>
            <person name="Culley D."/>
            <person name="Magnuson J.K."/>
            <person name="James T.Y."/>
            <person name="O'Malley M.A."/>
            <person name="Stajich J.E."/>
            <person name="Spatafora J.W."/>
            <person name="Visel A."/>
            <person name="Grigoriev I.V."/>
        </authorList>
    </citation>
    <scope>NUCLEOTIDE SEQUENCE [LARGE SCALE GENOMIC DNA]</scope>
    <source>
        <strain evidence="2 3">NRRL 3301</strain>
    </source>
</reference>
<dbReference type="GO" id="GO:0005886">
    <property type="term" value="C:plasma membrane"/>
    <property type="evidence" value="ECO:0007669"/>
    <property type="project" value="InterPro"/>
</dbReference>
<evidence type="ECO:0000313" key="2">
    <source>
        <dbReference type="EMBL" id="ORX42796.1"/>
    </source>
</evidence>